<evidence type="ECO:0000256" key="4">
    <source>
        <dbReference type="ARBA" id="ARBA00022475"/>
    </source>
</evidence>
<dbReference type="InterPro" id="IPR038770">
    <property type="entry name" value="Na+/solute_symporter_sf"/>
</dbReference>
<comment type="subcellular location">
    <subcellularLocation>
        <location evidence="1">Cell membrane</location>
        <topology evidence="1">Multi-pass membrane protein</topology>
    </subcellularLocation>
</comment>
<dbReference type="eggNOG" id="COG0679">
    <property type="taxonomic scope" value="Bacteria"/>
</dbReference>
<dbReference type="Pfam" id="PF03547">
    <property type="entry name" value="Mem_trans"/>
    <property type="match status" value="1"/>
</dbReference>
<keyword evidence="10" id="KW-1185">Reference proteome</keyword>
<comment type="caution">
    <text evidence="9">The sequence shown here is derived from an EMBL/GenBank/DDBJ whole genome shotgun (WGS) entry which is preliminary data.</text>
</comment>
<name>W4QXJ1_HALA3</name>
<feature type="transmembrane region" description="Helical" evidence="8">
    <location>
        <begin position="110"/>
        <end position="133"/>
    </location>
</feature>
<feature type="transmembrane region" description="Helical" evidence="8">
    <location>
        <begin position="51"/>
        <end position="71"/>
    </location>
</feature>
<gene>
    <name evidence="9" type="ORF">JCM9157_4071</name>
</gene>
<evidence type="ECO:0000256" key="6">
    <source>
        <dbReference type="ARBA" id="ARBA00022989"/>
    </source>
</evidence>
<comment type="similarity">
    <text evidence="2">Belongs to the auxin efflux carrier (TC 2.A.69) family.</text>
</comment>
<dbReference type="STRING" id="1236973.JCM9157_4071"/>
<keyword evidence="5 8" id="KW-0812">Transmembrane</keyword>
<evidence type="ECO:0000256" key="8">
    <source>
        <dbReference type="SAM" id="Phobius"/>
    </source>
</evidence>
<evidence type="ECO:0000256" key="5">
    <source>
        <dbReference type="ARBA" id="ARBA00022692"/>
    </source>
</evidence>
<dbReference type="PANTHER" id="PTHR36838">
    <property type="entry name" value="AUXIN EFFLUX CARRIER FAMILY PROTEIN"/>
    <property type="match status" value="1"/>
</dbReference>
<dbReference type="OrthoDB" id="9798064at2"/>
<keyword evidence="6 8" id="KW-1133">Transmembrane helix</keyword>
<dbReference type="InterPro" id="IPR004776">
    <property type="entry name" value="Mem_transp_PIN-like"/>
</dbReference>
<accession>W4QXJ1</accession>
<evidence type="ECO:0000313" key="9">
    <source>
        <dbReference type="EMBL" id="GAE36850.1"/>
    </source>
</evidence>
<dbReference type="RefSeq" id="WP_158318631.1">
    <property type="nucleotide sequence ID" value="NZ_BAUV01000045.1"/>
</dbReference>
<organism evidence="9 10">
    <name type="scientific">Halalkalibacter akibai (strain ATCC 43226 / DSM 21942 / CIP 109018 / JCM 9157 / 1139)</name>
    <name type="common">Bacillus akibai</name>
    <dbReference type="NCBI Taxonomy" id="1236973"/>
    <lineage>
        <taxon>Bacteria</taxon>
        <taxon>Bacillati</taxon>
        <taxon>Bacillota</taxon>
        <taxon>Bacilli</taxon>
        <taxon>Bacillales</taxon>
        <taxon>Bacillaceae</taxon>
        <taxon>Halalkalibacter</taxon>
    </lineage>
</organism>
<proteinExistence type="inferred from homology"/>
<evidence type="ECO:0000256" key="3">
    <source>
        <dbReference type="ARBA" id="ARBA00022448"/>
    </source>
</evidence>
<evidence type="ECO:0000256" key="1">
    <source>
        <dbReference type="ARBA" id="ARBA00004651"/>
    </source>
</evidence>
<dbReference type="EMBL" id="BAUV01000045">
    <property type="protein sequence ID" value="GAE36850.1"/>
    <property type="molecule type" value="Genomic_DNA"/>
</dbReference>
<sequence length="134" mass="14564">MLLPFRLPLLISGVLSDIGTMTLPLSMILIGSLLAAIRFNEFKQLMKNKYIWYASAAKLILIPLTLVPFLWLPVSTIVIGVALLVTATPSAPTVPMFAQKYGGDVTFSSVIVATTTILCVITVPILYAMILLVR</sequence>
<evidence type="ECO:0000256" key="7">
    <source>
        <dbReference type="ARBA" id="ARBA00023136"/>
    </source>
</evidence>
<evidence type="ECO:0000256" key="2">
    <source>
        <dbReference type="ARBA" id="ARBA00010145"/>
    </source>
</evidence>
<protein>
    <submittedName>
        <fullName evidence="9">Malate permease</fullName>
    </submittedName>
</protein>
<feature type="transmembrane region" description="Helical" evidence="8">
    <location>
        <begin position="77"/>
        <end position="98"/>
    </location>
</feature>
<keyword evidence="4" id="KW-1003">Cell membrane</keyword>
<dbReference type="AlphaFoldDB" id="W4QXJ1"/>
<feature type="transmembrane region" description="Helical" evidence="8">
    <location>
        <begin position="20"/>
        <end position="39"/>
    </location>
</feature>
<dbReference type="GO" id="GO:0055085">
    <property type="term" value="P:transmembrane transport"/>
    <property type="evidence" value="ECO:0007669"/>
    <property type="project" value="InterPro"/>
</dbReference>
<dbReference type="Gene3D" id="1.20.1530.20">
    <property type="match status" value="1"/>
</dbReference>
<dbReference type="Proteomes" id="UP000018896">
    <property type="component" value="Unassembled WGS sequence"/>
</dbReference>
<dbReference type="GO" id="GO:0005886">
    <property type="term" value="C:plasma membrane"/>
    <property type="evidence" value="ECO:0007669"/>
    <property type="project" value="UniProtKB-SubCell"/>
</dbReference>
<dbReference type="PANTHER" id="PTHR36838:SF1">
    <property type="entry name" value="SLR1864 PROTEIN"/>
    <property type="match status" value="1"/>
</dbReference>
<evidence type="ECO:0000313" key="10">
    <source>
        <dbReference type="Proteomes" id="UP000018896"/>
    </source>
</evidence>
<keyword evidence="3" id="KW-0813">Transport</keyword>
<keyword evidence="7 8" id="KW-0472">Membrane</keyword>
<reference evidence="9 10" key="1">
    <citation type="journal article" date="2014" name="Genome Announc.">
        <title>Draft Genome Sequences of Three Alkaliphilic Bacillus Strains, Bacillus wakoensis JCM 9140T, Bacillus akibai JCM 9157T, and Bacillus hemicellulosilyticus JCM 9152T.</title>
        <authorList>
            <person name="Yuki M."/>
            <person name="Oshima K."/>
            <person name="Suda W."/>
            <person name="Oshida Y."/>
            <person name="Kitamura K."/>
            <person name="Iida T."/>
            <person name="Hattori M."/>
            <person name="Ohkuma M."/>
        </authorList>
    </citation>
    <scope>NUCLEOTIDE SEQUENCE [LARGE SCALE GENOMIC DNA]</scope>
    <source>
        <strain evidence="9 10">JCM 9157</strain>
    </source>
</reference>